<organism evidence="1 2">
    <name type="scientific">Noviherbaspirillum humi</name>
    <dbReference type="NCBI Taxonomy" id="1688639"/>
    <lineage>
        <taxon>Bacteria</taxon>
        <taxon>Pseudomonadati</taxon>
        <taxon>Pseudomonadota</taxon>
        <taxon>Betaproteobacteria</taxon>
        <taxon>Burkholderiales</taxon>
        <taxon>Oxalobacteraceae</taxon>
        <taxon>Noviherbaspirillum</taxon>
    </lineage>
</organism>
<dbReference type="EMBL" id="FZOT01000007">
    <property type="protein sequence ID" value="SNS83595.1"/>
    <property type="molecule type" value="Genomic_DNA"/>
</dbReference>
<dbReference type="AlphaFoldDB" id="A0A239HQY8"/>
<accession>A0A239HQY8</accession>
<dbReference type="Proteomes" id="UP000198284">
    <property type="component" value="Unassembled WGS sequence"/>
</dbReference>
<dbReference type="OrthoDB" id="194883at2"/>
<dbReference type="RefSeq" id="WP_089399705.1">
    <property type="nucleotide sequence ID" value="NZ_FZOT01000007.1"/>
</dbReference>
<evidence type="ECO:0000313" key="1">
    <source>
        <dbReference type="EMBL" id="SNS83595.1"/>
    </source>
</evidence>
<proteinExistence type="predicted"/>
<gene>
    <name evidence="1" type="ORF">SAMN06265795_107116</name>
</gene>
<evidence type="ECO:0000313" key="2">
    <source>
        <dbReference type="Proteomes" id="UP000198284"/>
    </source>
</evidence>
<name>A0A239HQY8_9BURK</name>
<reference evidence="1 2" key="1">
    <citation type="submission" date="2017-06" db="EMBL/GenBank/DDBJ databases">
        <authorList>
            <person name="Kim H.J."/>
            <person name="Triplett B.A."/>
        </authorList>
    </citation>
    <scope>NUCLEOTIDE SEQUENCE [LARGE SCALE GENOMIC DNA]</scope>
    <source>
        <strain evidence="1 2">U15</strain>
    </source>
</reference>
<sequence>MLRFHWINGIVVAGYGVASGNGADTRYPGGTIRLQQPFFLARGIDLSPYFPGTLNVDVAPLAPVPQAPVFDEVLRWHGDIEERFLLSPVELEHHGRRYAGLWYYPHPDTKPAHFQKPTVVELLLPRIERIETGADVKVGLVM</sequence>
<keyword evidence="2" id="KW-1185">Reference proteome</keyword>
<protein>
    <submittedName>
        <fullName evidence="1">Uncharacterized protein</fullName>
    </submittedName>
</protein>